<dbReference type="PANTHER" id="PTHR40265:SF1">
    <property type="entry name" value="GLYOXALASE-LIKE DOMAIN-CONTAINING PROTEIN"/>
    <property type="match status" value="1"/>
</dbReference>
<dbReference type="InterPro" id="IPR029068">
    <property type="entry name" value="Glyas_Bleomycin-R_OHBP_Dase"/>
</dbReference>
<dbReference type="AlphaFoldDB" id="A0A377TT71"/>
<dbReference type="SUPFAM" id="SSF54593">
    <property type="entry name" value="Glyoxalase/Bleomycin resistance protein/Dihydroxybiphenyl dioxygenase"/>
    <property type="match status" value="1"/>
</dbReference>
<dbReference type="PANTHER" id="PTHR40265">
    <property type="entry name" value="BLL2707 PROTEIN"/>
    <property type="match status" value="1"/>
</dbReference>
<organism evidence="2 3">
    <name type="scientific">Klebsiella pneumoniae</name>
    <dbReference type="NCBI Taxonomy" id="573"/>
    <lineage>
        <taxon>Bacteria</taxon>
        <taxon>Pseudomonadati</taxon>
        <taxon>Pseudomonadota</taxon>
        <taxon>Gammaproteobacteria</taxon>
        <taxon>Enterobacterales</taxon>
        <taxon>Enterobacteriaceae</taxon>
        <taxon>Klebsiella/Raoultella group</taxon>
        <taxon>Klebsiella</taxon>
        <taxon>Klebsiella pneumoniae complex</taxon>
    </lineage>
</organism>
<reference evidence="2 3" key="1">
    <citation type="submission" date="2018-06" db="EMBL/GenBank/DDBJ databases">
        <authorList>
            <consortium name="Pathogen Informatics"/>
            <person name="Doyle S."/>
        </authorList>
    </citation>
    <scope>NUCLEOTIDE SEQUENCE [LARGE SCALE GENOMIC DNA]</scope>
    <source>
        <strain evidence="2 3">NCTC9140</strain>
    </source>
</reference>
<dbReference type="Gene3D" id="3.10.180.10">
    <property type="entry name" value="2,3-Dihydroxybiphenyl 1,2-Dioxygenase, domain 1"/>
    <property type="match status" value="1"/>
</dbReference>
<protein>
    <recommendedName>
        <fullName evidence="1">Glyoxalase-like domain-containing protein</fullName>
    </recommendedName>
</protein>
<dbReference type="Proteomes" id="UP000254938">
    <property type="component" value="Unassembled WGS sequence"/>
</dbReference>
<evidence type="ECO:0000313" key="2">
    <source>
        <dbReference type="EMBL" id="STS82629.1"/>
    </source>
</evidence>
<dbReference type="EMBL" id="UGKQ01000007">
    <property type="protein sequence ID" value="STS82629.1"/>
    <property type="molecule type" value="Genomic_DNA"/>
</dbReference>
<evidence type="ECO:0000313" key="3">
    <source>
        <dbReference type="Proteomes" id="UP000254938"/>
    </source>
</evidence>
<gene>
    <name evidence="2" type="ORF">NCTC9140_04380</name>
</gene>
<dbReference type="InterPro" id="IPR025870">
    <property type="entry name" value="Glyoxalase-like_dom"/>
</dbReference>
<feature type="domain" description="Glyoxalase-like" evidence="1">
    <location>
        <begin position="6"/>
        <end position="136"/>
    </location>
</feature>
<accession>A0A377TT71</accession>
<sequence length="251" mass="27880">MATLQWDHAVQFVNQPEAAIEIFAGQQLRAVAGGRHPGWGTRNALSYFGLTYIEFLAIADPDELRAATDKFLLSRDAARLLPENEALFRVALRSDDIDATHDQLRRTGVTVSPIVDGQRNDPQGNIIPLADLHHRWRHCRAGLSLCAAVGRRRRHPADAAARPEAGRARIRWATLRLSRRCSRWSIRRRCAIAGRRCLASATGGAGTGRGRPAFIFREGAANQLTELVFRVANPALKGQRFRVGNGVYRFT</sequence>
<proteinExistence type="predicted"/>
<evidence type="ECO:0000259" key="1">
    <source>
        <dbReference type="Pfam" id="PF13468"/>
    </source>
</evidence>
<name>A0A377TT71_KLEPN</name>
<dbReference type="Pfam" id="PF13468">
    <property type="entry name" value="Glyoxalase_3"/>
    <property type="match status" value="1"/>
</dbReference>